<feature type="signal peptide" evidence="1">
    <location>
        <begin position="1"/>
        <end position="20"/>
    </location>
</feature>
<dbReference type="RefSeq" id="WP_109329033.1">
    <property type="nucleotide sequence ID" value="NZ_CP029353.1"/>
</dbReference>
<sequence>MRMPTAIAIIILTAASASYAAERHPLRDSTGKVTSYYTVNRKGIATVYDLKGRKIDTVDMNLPPPDTDLYISPPSLAPSLPPGYGERHYRDTLNTIMGGR</sequence>
<evidence type="ECO:0000256" key="1">
    <source>
        <dbReference type="SAM" id="SignalP"/>
    </source>
</evidence>
<proteinExistence type="predicted"/>
<name>A0A2S2CT25_9PROT</name>
<accession>A0A2S2CT25</accession>
<evidence type="ECO:0000313" key="2">
    <source>
        <dbReference type="EMBL" id="AWK87652.1"/>
    </source>
</evidence>
<protein>
    <submittedName>
        <fullName evidence="2">Uncharacterized protein</fullName>
    </submittedName>
</protein>
<gene>
    <name evidence="2" type="ORF">DEW08_16810</name>
</gene>
<reference evidence="3" key="1">
    <citation type="submission" date="2018-05" db="EMBL/GenBank/DDBJ databases">
        <title>Azospirillum thermophila sp. nov., a novel isolated from hot spring.</title>
        <authorList>
            <person name="Zhao Z."/>
        </authorList>
    </citation>
    <scope>NUCLEOTIDE SEQUENCE [LARGE SCALE GENOMIC DNA]</scope>
    <source>
        <strain evidence="3">CFH 70021</strain>
    </source>
</reference>
<keyword evidence="3" id="KW-1185">Reference proteome</keyword>
<dbReference type="KEGG" id="azz:DEW08_16810"/>
<feature type="chain" id="PRO_5015622868" evidence="1">
    <location>
        <begin position="21"/>
        <end position="100"/>
    </location>
</feature>
<keyword evidence="1" id="KW-0732">Signal</keyword>
<organism evidence="2 3">
    <name type="scientific">Azospirillum thermophilum</name>
    <dbReference type="NCBI Taxonomy" id="2202148"/>
    <lineage>
        <taxon>Bacteria</taxon>
        <taxon>Pseudomonadati</taxon>
        <taxon>Pseudomonadota</taxon>
        <taxon>Alphaproteobacteria</taxon>
        <taxon>Rhodospirillales</taxon>
        <taxon>Azospirillaceae</taxon>
        <taxon>Azospirillum</taxon>
    </lineage>
</organism>
<dbReference type="AlphaFoldDB" id="A0A2S2CT25"/>
<evidence type="ECO:0000313" key="3">
    <source>
        <dbReference type="Proteomes" id="UP000245629"/>
    </source>
</evidence>
<dbReference type="Proteomes" id="UP000245629">
    <property type="component" value="Chromosome 2"/>
</dbReference>
<dbReference type="EMBL" id="CP029353">
    <property type="protein sequence ID" value="AWK87652.1"/>
    <property type="molecule type" value="Genomic_DNA"/>
</dbReference>